<dbReference type="Proteomes" id="UP000054279">
    <property type="component" value="Unassembled WGS sequence"/>
</dbReference>
<dbReference type="EMBL" id="KN837314">
    <property type="protein sequence ID" value="KIJ28122.1"/>
    <property type="molecule type" value="Genomic_DNA"/>
</dbReference>
<dbReference type="OrthoDB" id="407198at2759"/>
<dbReference type="HOGENOM" id="CLU_1928939_0_0_1"/>
<proteinExistence type="predicted"/>
<gene>
    <name evidence="1" type="ORF">M422DRAFT_784645</name>
</gene>
<accession>A0A0C9UGK5</accession>
<protein>
    <submittedName>
        <fullName evidence="1">Uncharacterized protein</fullName>
    </submittedName>
</protein>
<reference evidence="1 2" key="1">
    <citation type="submission" date="2014-06" db="EMBL/GenBank/DDBJ databases">
        <title>Evolutionary Origins and Diversification of the Mycorrhizal Mutualists.</title>
        <authorList>
            <consortium name="DOE Joint Genome Institute"/>
            <consortium name="Mycorrhizal Genomics Consortium"/>
            <person name="Kohler A."/>
            <person name="Kuo A."/>
            <person name="Nagy L.G."/>
            <person name="Floudas D."/>
            <person name="Copeland A."/>
            <person name="Barry K.W."/>
            <person name="Cichocki N."/>
            <person name="Veneault-Fourrey C."/>
            <person name="LaButti K."/>
            <person name="Lindquist E.A."/>
            <person name="Lipzen A."/>
            <person name="Lundell T."/>
            <person name="Morin E."/>
            <person name="Murat C."/>
            <person name="Riley R."/>
            <person name="Ohm R."/>
            <person name="Sun H."/>
            <person name="Tunlid A."/>
            <person name="Henrissat B."/>
            <person name="Grigoriev I.V."/>
            <person name="Hibbett D.S."/>
            <person name="Martin F."/>
        </authorList>
    </citation>
    <scope>NUCLEOTIDE SEQUENCE [LARGE SCALE GENOMIC DNA]</scope>
    <source>
        <strain evidence="1 2">SS14</strain>
    </source>
</reference>
<organism evidence="1 2">
    <name type="scientific">Sphaerobolus stellatus (strain SS14)</name>
    <dbReference type="NCBI Taxonomy" id="990650"/>
    <lineage>
        <taxon>Eukaryota</taxon>
        <taxon>Fungi</taxon>
        <taxon>Dikarya</taxon>
        <taxon>Basidiomycota</taxon>
        <taxon>Agaricomycotina</taxon>
        <taxon>Agaricomycetes</taxon>
        <taxon>Phallomycetidae</taxon>
        <taxon>Geastrales</taxon>
        <taxon>Sphaerobolaceae</taxon>
        <taxon>Sphaerobolus</taxon>
    </lineage>
</organism>
<name>A0A0C9UGK5_SPHS4</name>
<keyword evidence="2" id="KW-1185">Reference proteome</keyword>
<sequence>MTKLRQTANEQAAVTYGALQSRTAGKVLMMSIQEKISNVVRGRFQAKSLRGWIREDLVLATDTDYLVLGACERGSMGDPCQGTQLQREDRIQVQFWLIPRELNMEAGTLAKSGAQQFPEPDELSPIMTINI</sequence>
<evidence type="ECO:0000313" key="2">
    <source>
        <dbReference type="Proteomes" id="UP000054279"/>
    </source>
</evidence>
<dbReference type="AlphaFoldDB" id="A0A0C9UGK5"/>
<evidence type="ECO:0000313" key="1">
    <source>
        <dbReference type="EMBL" id="KIJ28122.1"/>
    </source>
</evidence>